<feature type="transmembrane region" description="Helical" evidence="9">
    <location>
        <begin position="106"/>
        <end position="123"/>
    </location>
</feature>
<dbReference type="InterPro" id="IPR036890">
    <property type="entry name" value="HATPase_C_sf"/>
</dbReference>
<keyword evidence="4" id="KW-0808">Transferase</keyword>
<dbReference type="PANTHER" id="PTHR24421:SF10">
    <property type="entry name" value="NITRATE_NITRITE SENSOR PROTEIN NARQ"/>
    <property type="match status" value="1"/>
</dbReference>
<evidence type="ECO:0000313" key="11">
    <source>
        <dbReference type="EMBL" id="QDB80470.1"/>
    </source>
</evidence>
<evidence type="ECO:0000256" key="4">
    <source>
        <dbReference type="ARBA" id="ARBA00022679"/>
    </source>
</evidence>
<gene>
    <name evidence="11" type="ORF">FE251_14625</name>
</gene>
<dbReference type="Pfam" id="PF07730">
    <property type="entry name" value="HisKA_3"/>
    <property type="match status" value="1"/>
</dbReference>
<evidence type="ECO:0000256" key="5">
    <source>
        <dbReference type="ARBA" id="ARBA00022741"/>
    </source>
</evidence>
<protein>
    <recommendedName>
        <fullName evidence="2">histidine kinase</fullName>
        <ecNumber evidence="2">2.7.13.3</ecNumber>
    </recommendedName>
</protein>
<dbReference type="Proteomes" id="UP000313948">
    <property type="component" value="Chromosome"/>
</dbReference>
<keyword evidence="9" id="KW-0812">Transmembrane</keyword>
<keyword evidence="9" id="KW-1133">Transmembrane helix</keyword>
<comment type="catalytic activity">
    <reaction evidence="1">
        <text>ATP + protein L-histidine = ADP + protein N-phospho-L-histidine.</text>
        <dbReference type="EC" id="2.7.13.3"/>
    </reaction>
</comment>
<dbReference type="InterPro" id="IPR050482">
    <property type="entry name" value="Sensor_HK_TwoCompSys"/>
</dbReference>
<keyword evidence="7" id="KW-0067">ATP-binding</keyword>
<evidence type="ECO:0000256" key="7">
    <source>
        <dbReference type="ARBA" id="ARBA00022840"/>
    </source>
</evidence>
<feature type="transmembrane region" description="Helical" evidence="9">
    <location>
        <begin position="45"/>
        <end position="62"/>
    </location>
</feature>
<organism evidence="11 12">
    <name type="scientific">Georgenia wutianyii</name>
    <dbReference type="NCBI Taxonomy" id="2585135"/>
    <lineage>
        <taxon>Bacteria</taxon>
        <taxon>Bacillati</taxon>
        <taxon>Actinomycetota</taxon>
        <taxon>Actinomycetes</taxon>
        <taxon>Micrococcales</taxon>
        <taxon>Bogoriellaceae</taxon>
        <taxon>Georgenia</taxon>
    </lineage>
</organism>
<dbReference type="EC" id="2.7.13.3" evidence="2"/>
<dbReference type="Gene3D" id="1.20.5.1930">
    <property type="match status" value="1"/>
</dbReference>
<dbReference type="EMBL" id="CP040899">
    <property type="protein sequence ID" value="QDB80470.1"/>
    <property type="molecule type" value="Genomic_DNA"/>
</dbReference>
<feature type="transmembrane region" description="Helical" evidence="9">
    <location>
        <begin position="135"/>
        <end position="154"/>
    </location>
</feature>
<evidence type="ECO:0000259" key="10">
    <source>
        <dbReference type="SMART" id="SM00387"/>
    </source>
</evidence>
<evidence type="ECO:0000256" key="9">
    <source>
        <dbReference type="SAM" id="Phobius"/>
    </source>
</evidence>
<dbReference type="CDD" id="cd16917">
    <property type="entry name" value="HATPase_UhpB-NarQ-NarX-like"/>
    <property type="match status" value="1"/>
</dbReference>
<dbReference type="SUPFAM" id="SSF55874">
    <property type="entry name" value="ATPase domain of HSP90 chaperone/DNA topoisomerase II/histidine kinase"/>
    <property type="match status" value="1"/>
</dbReference>
<feature type="domain" description="Histidine kinase/HSP90-like ATPase" evidence="10">
    <location>
        <begin position="293"/>
        <end position="384"/>
    </location>
</feature>
<evidence type="ECO:0000256" key="3">
    <source>
        <dbReference type="ARBA" id="ARBA00022553"/>
    </source>
</evidence>
<dbReference type="InterPro" id="IPR011712">
    <property type="entry name" value="Sig_transdc_His_kin_sub3_dim/P"/>
</dbReference>
<keyword evidence="5" id="KW-0547">Nucleotide-binding</keyword>
<dbReference type="PANTHER" id="PTHR24421">
    <property type="entry name" value="NITRATE/NITRITE SENSOR PROTEIN NARX-RELATED"/>
    <property type="match status" value="1"/>
</dbReference>
<evidence type="ECO:0000256" key="6">
    <source>
        <dbReference type="ARBA" id="ARBA00022777"/>
    </source>
</evidence>
<dbReference type="Pfam" id="PF02518">
    <property type="entry name" value="HATPase_c"/>
    <property type="match status" value="1"/>
</dbReference>
<keyword evidence="6 11" id="KW-0418">Kinase</keyword>
<dbReference type="InterPro" id="IPR003594">
    <property type="entry name" value="HATPase_dom"/>
</dbReference>
<reference evidence="11 12" key="1">
    <citation type="submission" date="2019-05" db="EMBL/GenBank/DDBJ databases">
        <title>Georgenia *** sp. nov., and Georgenia *** sp. nov., isolated from the intestinal contents of plateau pika (Ochotona curzoniae) in the Qinghai-Tibet plateau of China.</title>
        <authorList>
            <person name="Tian Z."/>
        </authorList>
    </citation>
    <scope>NUCLEOTIDE SEQUENCE [LARGE SCALE GENOMIC DNA]</scope>
    <source>
        <strain evidence="11 12">Z294</strain>
    </source>
</reference>
<accession>A0ABX5VTX3</accession>
<keyword evidence="9" id="KW-0472">Membrane</keyword>
<keyword evidence="3" id="KW-0597">Phosphoprotein</keyword>
<feature type="transmembrane region" description="Helical" evidence="9">
    <location>
        <begin position="74"/>
        <end position="99"/>
    </location>
</feature>
<dbReference type="SMART" id="SM00387">
    <property type="entry name" value="HATPase_c"/>
    <property type="match status" value="1"/>
</dbReference>
<proteinExistence type="predicted"/>
<evidence type="ECO:0000256" key="2">
    <source>
        <dbReference type="ARBA" id="ARBA00012438"/>
    </source>
</evidence>
<name>A0ABX5VTX3_9MICO</name>
<evidence type="ECO:0000313" key="12">
    <source>
        <dbReference type="Proteomes" id="UP000313948"/>
    </source>
</evidence>
<keyword evidence="8" id="KW-0902">Two-component regulatory system</keyword>
<keyword evidence="12" id="KW-1185">Reference proteome</keyword>
<dbReference type="Gene3D" id="3.30.565.10">
    <property type="entry name" value="Histidine kinase-like ATPase, C-terminal domain"/>
    <property type="match status" value="1"/>
</dbReference>
<evidence type="ECO:0000256" key="1">
    <source>
        <dbReference type="ARBA" id="ARBA00000085"/>
    </source>
</evidence>
<evidence type="ECO:0000256" key="8">
    <source>
        <dbReference type="ARBA" id="ARBA00023012"/>
    </source>
</evidence>
<sequence>MGVPLSTDGVDQRLVDAVLGVGVTLGVAATIAVDLDETGRADPGAYLFAGVFGALVLARRQAPRAVLVATVLGVFLYYALGYAPIGIALPAVVALASAAEAGHTRWAVGAGTVLVSAAAVALVEEGRPLDYLVSYEMLTNVALVATAVTLGASIRARREARRHQEKLHRVVLAEQAREAEQRLREERLSIARDLHDVVGHALSVIALHGNVAAEAIGRDEDVARRAIGQIGRTTSATMRELRATVKVLRSPGGRPELATLGLAGVPDLVSAARETGVEVVAELDVPGGVLDGAVDAAAYRIVQESLTNALRHSGASRVTVRAGLDGGRLELTVCDDGCGPGDALRPGAGMAGIEERAVTLGGGVSFGRSDDGGFAVRARLPVRVGT</sequence>
<feature type="transmembrane region" description="Helical" evidence="9">
    <location>
        <begin position="14"/>
        <end position="33"/>
    </location>
</feature>
<dbReference type="GO" id="GO:0016301">
    <property type="term" value="F:kinase activity"/>
    <property type="evidence" value="ECO:0007669"/>
    <property type="project" value="UniProtKB-KW"/>
</dbReference>